<evidence type="ECO:0000256" key="5">
    <source>
        <dbReference type="ARBA" id="ARBA00023268"/>
    </source>
</evidence>
<reference evidence="10 11" key="1">
    <citation type="submission" date="2018-01" db="EMBL/GenBank/DDBJ databases">
        <title>Comparative genomics of Mycobacterium mucogenicum and Mycobacterium neoaurum clade members emphasizing tRNA and non-coding RNA.</title>
        <authorList>
            <person name="Behra P.R.K."/>
            <person name="Pettersson B.M.F."/>
            <person name="Das S."/>
            <person name="Dasgupta S."/>
            <person name="Kirsebom L.A."/>
        </authorList>
    </citation>
    <scope>NUCLEOTIDE SEQUENCE [LARGE SCALE GENOMIC DNA]</scope>
    <source>
        <strain evidence="10 11">DSM 45104</strain>
    </source>
</reference>
<dbReference type="PANTHER" id="PTHR43775:SF37">
    <property type="entry name" value="SI:DKEY-61P9.11"/>
    <property type="match status" value="1"/>
</dbReference>
<dbReference type="InterPro" id="IPR020807">
    <property type="entry name" value="PKS_DH"/>
</dbReference>
<dbReference type="PANTHER" id="PTHR43775">
    <property type="entry name" value="FATTY ACID SYNTHASE"/>
    <property type="match status" value="1"/>
</dbReference>
<evidence type="ECO:0000256" key="2">
    <source>
        <dbReference type="ARBA" id="ARBA00022553"/>
    </source>
</evidence>
<evidence type="ECO:0000313" key="10">
    <source>
        <dbReference type="EMBL" id="TLH68764.1"/>
    </source>
</evidence>
<accession>A0AA94UE56</accession>
<keyword evidence="1" id="KW-0596">Phosphopantetheine</keyword>
<dbReference type="InterPro" id="IPR013968">
    <property type="entry name" value="PKS_KR"/>
</dbReference>
<dbReference type="InterPro" id="IPR053386">
    <property type="entry name" value="MBFA_synthase"/>
</dbReference>
<organism evidence="10 11">
    <name type="scientific">Mycolicibacterium phocaicum</name>
    <dbReference type="NCBI Taxonomy" id="319706"/>
    <lineage>
        <taxon>Bacteria</taxon>
        <taxon>Bacillati</taxon>
        <taxon>Actinomycetota</taxon>
        <taxon>Actinomycetes</taxon>
        <taxon>Mycobacteriales</taxon>
        <taxon>Mycobacteriaceae</taxon>
        <taxon>Mycolicibacterium</taxon>
    </lineage>
</organism>
<dbReference type="InterPro" id="IPR018201">
    <property type="entry name" value="Ketoacyl_synth_AS"/>
</dbReference>
<dbReference type="Pfam" id="PF00698">
    <property type="entry name" value="Acyl_transf_1"/>
    <property type="match status" value="1"/>
</dbReference>
<dbReference type="Proteomes" id="UP000309984">
    <property type="component" value="Unassembled WGS sequence"/>
</dbReference>
<dbReference type="Pfam" id="PF16197">
    <property type="entry name" value="KAsynt_C_assoc"/>
    <property type="match status" value="1"/>
</dbReference>
<dbReference type="InterPro" id="IPR020841">
    <property type="entry name" value="PKS_Beta-ketoAc_synthase_dom"/>
</dbReference>
<dbReference type="Pfam" id="PF08240">
    <property type="entry name" value="ADH_N"/>
    <property type="match status" value="1"/>
</dbReference>
<dbReference type="GO" id="GO:0004312">
    <property type="term" value="F:fatty acid synthase activity"/>
    <property type="evidence" value="ECO:0007669"/>
    <property type="project" value="TreeGrafter"/>
</dbReference>
<dbReference type="Gene3D" id="3.90.180.10">
    <property type="entry name" value="Medium-chain alcohol dehydrogenases, catalytic domain"/>
    <property type="match status" value="1"/>
</dbReference>
<dbReference type="SUPFAM" id="SSF55048">
    <property type="entry name" value="Probable ACP-binding domain of malonyl-CoA ACP transacylase"/>
    <property type="match status" value="1"/>
</dbReference>
<dbReference type="Pfam" id="PF13602">
    <property type="entry name" value="ADH_zinc_N_2"/>
    <property type="match status" value="1"/>
</dbReference>
<dbReference type="FunFam" id="3.40.47.10:FF:000019">
    <property type="entry name" value="Polyketide synthase type I"/>
    <property type="match status" value="1"/>
</dbReference>
<dbReference type="SUPFAM" id="SSF47336">
    <property type="entry name" value="ACP-like"/>
    <property type="match status" value="1"/>
</dbReference>
<feature type="active site" description="Proton acceptor; for dehydratase activity" evidence="6">
    <location>
        <position position="928"/>
    </location>
</feature>
<dbReference type="CDD" id="cd05195">
    <property type="entry name" value="enoyl_red"/>
    <property type="match status" value="1"/>
</dbReference>
<dbReference type="Pfam" id="PF00550">
    <property type="entry name" value="PP-binding"/>
    <property type="match status" value="1"/>
</dbReference>
<dbReference type="GO" id="GO:0004315">
    <property type="term" value="F:3-oxoacyl-[acyl-carrier-protein] synthase activity"/>
    <property type="evidence" value="ECO:0007669"/>
    <property type="project" value="InterPro"/>
</dbReference>
<dbReference type="InterPro" id="IPR016035">
    <property type="entry name" value="Acyl_Trfase/lysoPLipase"/>
</dbReference>
<dbReference type="Gene3D" id="3.10.129.110">
    <property type="entry name" value="Polyketide synthase dehydratase"/>
    <property type="match status" value="1"/>
</dbReference>
<dbReference type="Pfam" id="PF08659">
    <property type="entry name" value="KR"/>
    <property type="match status" value="1"/>
</dbReference>
<dbReference type="InterPro" id="IPR020806">
    <property type="entry name" value="PKS_PP-bd"/>
</dbReference>
<dbReference type="Pfam" id="PF02801">
    <property type="entry name" value="Ketoacyl-synt_C"/>
    <property type="match status" value="1"/>
</dbReference>
<dbReference type="SMART" id="SM00829">
    <property type="entry name" value="PKS_ER"/>
    <property type="match status" value="1"/>
</dbReference>
<evidence type="ECO:0000313" key="11">
    <source>
        <dbReference type="Proteomes" id="UP000309984"/>
    </source>
</evidence>
<dbReference type="SUPFAM" id="SSF51735">
    <property type="entry name" value="NAD(P)-binding Rossmann-fold domains"/>
    <property type="match status" value="3"/>
</dbReference>
<dbReference type="InterPro" id="IPR014030">
    <property type="entry name" value="Ketoacyl_synth_N"/>
</dbReference>
<dbReference type="InterPro" id="IPR032821">
    <property type="entry name" value="PKS_assoc"/>
</dbReference>
<feature type="region of interest" description="N-terminal hotdog fold" evidence="6">
    <location>
        <begin position="895"/>
        <end position="1021"/>
    </location>
</feature>
<dbReference type="SUPFAM" id="SSF50129">
    <property type="entry name" value="GroES-like"/>
    <property type="match status" value="1"/>
</dbReference>
<feature type="active site" description="Proton donor; for dehydratase activity" evidence="6">
    <location>
        <position position="1096"/>
    </location>
</feature>
<dbReference type="InterPro" id="IPR016036">
    <property type="entry name" value="Malonyl_transacylase_ACP-bd"/>
</dbReference>
<dbReference type="GO" id="GO:0016491">
    <property type="term" value="F:oxidoreductase activity"/>
    <property type="evidence" value="ECO:0007669"/>
    <property type="project" value="InterPro"/>
</dbReference>
<evidence type="ECO:0000256" key="4">
    <source>
        <dbReference type="ARBA" id="ARBA00022857"/>
    </source>
</evidence>
<dbReference type="InterPro" id="IPR001227">
    <property type="entry name" value="Ac_transferase_dom_sf"/>
</dbReference>
<dbReference type="Gene3D" id="3.40.50.720">
    <property type="entry name" value="NAD(P)-binding Rossmann-like Domain"/>
    <property type="match status" value="3"/>
</dbReference>
<dbReference type="InterPro" id="IPR016039">
    <property type="entry name" value="Thiolase-like"/>
</dbReference>
<dbReference type="SUPFAM" id="SSF53901">
    <property type="entry name" value="Thiolase-like"/>
    <property type="match status" value="1"/>
</dbReference>
<evidence type="ECO:0000259" key="8">
    <source>
        <dbReference type="PROSITE" id="PS52004"/>
    </source>
</evidence>
<dbReference type="PROSITE" id="PS00606">
    <property type="entry name" value="KS3_1"/>
    <property type="match status" value="1"/>
</dbReference>
<dbReference type="FunFam" id="3.40.50.720:FF:000209">
    <property type="entry name" value="Polyketide synthase Pks12"/>
    <property type="match status" value="1"/>
</dbReference>
<dbReference type="GO" id="GO:0006633">
    <property type="term" value="P:fatty acid biosynthetic process"/>
    <property type="evidence" value="ECO:0007669"/>
    <property type="project" value="InterPro"/>
</dbReference>
<dbReference type="InterPro" id="IPR042104">
    <property type="entry name" value="PKS_dehydratase_sf"/>
</dbReference>
<dbReference type="SMART" id="SM00825">
    <property type="entry name" value="PKS_KS"/>
    <property type="match status" value="1"/>
</dbReference>
<keyword evidence="4" id="KW-0521">NADP</keyword>
<dbReference type="SMART" id="SM00826">
    <property type="entry name" value="PKS_DH"/>
    <property type="match status" value="1"/>
</dbReference>
<protein>
    <submittedName>
        <fullName evidence="10">Polyketide synthase</fullName>
    </submittedName>
</protein>
<evidence type="ECO:0000259" key="7">
    <source>
        <dbReference type="PROSITE" id="PS50075"/>
    </source>
</evidence>
<evidence type="ECO:0000256" key="6">
    <source>
        <dbReference type="PROSITE-ProRule" id="PRU01363"/>
    </source>
</evidence>
<dbReference type="InterPro" id="IPR020843">
    <property type="entry name" value="ER"/>
</dbReference>
<dbReference type="InterPro" id="IPR011032">
    <property type="entry name" value="GroES-like_sf"/>
</dbReference>
<dbReference type="InterPro" id="IPR009081">
    <property type="entry name" value="PP-bd_ACP"/>
</dbReference>
<dbReference type="PROSITE" id="PS52019">
    <property type="entry name" value="PKS_MFAS_DH"/>
    <property type="match status" value="1"/>
</dbReference>
<feature type="domain" description="PKS/mFAS DH" evidence="9">
    <location>
        <begin position="895"/>
        <end position="1180"/>
    </location>
</feature>
<dbReference type="PROSITE" id="PS52004">
    <property type="entry name" value="KS3_2"/>
    <property type="match status" value="1"/>
</dbReference>
<dbReference type="PROSITE" id="PS00012">
    <property type="entry name" value="PHOSPHOPANTETHEINE"/>
    <property type="match status" value="1"/>
</dbReference>
<dbReference type="InterPro" id="IPR013154">
    <property type="entry name" value="ADH-like_N"/>
</dbReference>
<dbReference type="InterPro" id="IPR049551">
    <property type="entry name" value="PKS_DH_C"/>
</dbReference>
<dbReference type="FunFam" id="3.30.70.250:FF:000003">
    <property type="entry name" value="Polyketide beta-ketoacyl synthase Pks3"/>
    <property type="match status" value="1"/>
</dbReference>
<dbReference type="SMART" id="SM00827">
    <property type="entry name" value="PKS_AT"/>
    <property type="match status" value="1"/>
</dbReference>
<evidence type="ECO:0000256" key="3">
    <source>
        <dbReference type="ARBA" id="ARBA00022679"/>
    </source>
</evidence>
<dbReference type="Gene3D" id="1.10.1200.10">
    <property type="entry name" value="ACP-like"/>
    <property type="match status" value="1"/>
</dbReference>
<dbReference type="NCBIfam" id="NF041183">
    <property type="entry name" value="Pks2_ls1_myc"/>
    <property type="match status" value="1"/>
</dbReference>
<dbReference type="Pfam" id="PF00109">
    <property type="entry name" value="ketoacyl-synt"/>
    <property type="match status" value="1"/>
</dbReference>
<keyword evidence="3" id="KW-0808">Transferase</keyword>
<feature type="domain" description="Ketosynthase family 3 (KS3)" evidence="8">
    <location>
        <begin position="6"/>
        <end position="428"/>
    </location>
</feature>
<dbReference type="InterPro" id="IPR036291">
    <property type="entry name" value="NAD(P)-bd_dom_sf"/>
</dbReference>
<feature type="domain" description="Carrier" evidence="7">
    <location>
        <begin position="2017"/>
        <end position="2095"/>
    </location>
</feature>
<dbReference type="EMBL" id="POTM01000030">
    <property type="protein sequence ID" value="TLH68764.1"/>
    <property type="molecule type" value="Genomic_DNA"/>
</dbReference>
<dbReference type="GO" id="GO:0005886">
    <property type="term" value="C:plasma membrane"/>
    <property type="evidence" value="ECO:0007669"/>
    <property type="project" value="TreeGrafter"/>
</dbReference>
<dbReference type="Gene3D" id="3.40.366.10">
    <property type="entry name" value="Malonyl-Coenzyme A Acyl Carrier Protein, domain 2"/>
    <property type="match status" value="1"/>
</dbReference>
<dbReference type="InterPro" id="IPR057326">
    <property type="entry name" value="KR_dom"/>
</dbReference>
<dbReference type="SMART" id="SM00823">
    <property type="entry name" value="PKS_PP"/>
    <property type="match status" value="1"/>
</dbReference>
<dbReference type="GO" id="GO:0031177">
    <property type="term" value="F:phosphopantetheine binding"/>
    <property type="evidence" value="ECO:0007669"/>
    <property type="project" value="InterPro"/>
</dbReference>
<dbReference type="Gene3D" id="3.40.47.10">
    <property type="match status" value="1"/>
</dbReference>
<keyword evidence="2" id="KW-0597">Phosphoprotein</keyword>
<dbReference type="Pfam" id="PF21089">
    <property type="entry name" value="PKS_DH_N"/>
    <property type="match status" value="1"/>
</dbReference>
<dbReference type="SUPFAM" id="SSF52151">
    <property type="entry name" value="FabD/lysophospholipase-like"/>
    <property type="match status" value="1"/>
</dbReference>
<dbReference type="SMART" id="SM00822">
    <property type="entry name" value="PKS_KR"/>
    <property type="match status" value="1"/>
</dbReference>
<dbReference type="Pfam" id="PF14765">
    <property type="entry name" value="PS-DH"/>
    <property type="match status" value="1"/>
</dbReference>
<dbReference type="GO" id="GO:0005737">
    <property type="term" value="C:cytoplasm"/>
    <property type="evidence" value="ECO:0007669"/>
    <property type="project" value="TreeGrafter"/>
</dbReference>
<gene>
    <name evidence="10" type="ORF">C1S79_12600</name>
</gene>
<dbReference type="InterPro" id="IPR006162">
    <property type="entry name" value="Ppantetheine_attach_site"/>
</dbReference>
<dbReference type="InterPro" id="IPR049552">
    <property type="entry name" value="PKS_DH_N"/>
</dbReference>
<keyword evidence="5" id="KW-0511">Multifunctional enzyme</keyword>
<evidence type="ECO:0000259" key="9">
    <source>
        <dbReference type="PROSITE" id="PS52019"/>
    </source>
</evidence>
<sequence length="2095" mass="219859">MGGSPTTPVAIIGMACRLPGGISSPDELWEALLRGDDLVTKVPLERWDAEEYYDPEPGVPGRSVSKWGGFLDDVAGFDADFFNISDREATAIDPQHRLILETSWEAVEHAGIDPATLAGSLTGVFVGMTHGDYQLLAADAHAIEGPYGFTGNNFSLASGRVSYHLGAHGPSYTVDSACSSSLLAIHNACRSLHDGESDAALAGGVSIMLEPRKMSSGSAQGMLSPTGHCHAFDVAADGFVSAEASVMFMMKRLDDAQRDGDRILAVIRGTASNQDGHTVNIATPGADAQVAVYRRALDLAAIDPATVGYIEAHGTGTPVGDPIEYSSLATVYGKQGPVVLGSVKTNVGHAQSASGAVGLMKAVLALQHGEVPKNLYFNEMPAEMAAISTGLFVPTELVPWPATADHPRRAAVSAYGLSGTNVHAVVEQAPAESSPRVVGSEGQGIGGKLLFPVSSTSADELRRTAGKLADWAAAQGEALDLADTAYTLARRRAHRPVRAAVLAEDAAGLIQALRGVADGETPFQPAAGKGDRGPVWVFSGQGSQWAAMGAGLLAAEPAFAAAIAEIEPLIEAESGFSITDAITAGETVTGIDRIQPAVFAIQVALAATLRSYGVQPGAVIGHSMGESAAAVVSGALSLADGVKVICRRSNLMLKVSGSGAMASVELPAQQVLSELGARGVSDVVLAVVASPQSTVVGGDKDAIRALVKEWDERGVMAREVAVDVASHTPQVDPILDELADALEDLEPGEPAVPYYSATQYDPRDPADYDADYWVDNLRHTVRFGAAVQAALDDGFRVFIELAPHPLLVHAVNQNAAHQDIGIAALAAMRREQDVPNGLRDVVADLHTAGAAIDFSVIYPDGVLVDVPLPTWTRNHLILTRDPHEQAPGGASLAVHPLLGAHVRLPEEPERHVWQSDVGTGMQPWLGDHQVHNVAALPGAAYCEMALGAAREVLGEASEVRNVTFEAMLLLEEETAVSAVATAVPSGDIDFLVETYQDGEQVRRAAATLHAVESGSADDALRPSYNLAKLVAAHTEDVDGGDLRAWFADRGIQYGPAFSGLTAAHTTAGTTVLAAVALPGAIRSQQSAYTVHPALLDACFQAVAAHPDLHGDTSGALMLPLGVGKLRAYESTRNAHYCYVKLVSLSPTAIEADIDVLDENGAVLLAVTGLRLGTGVSEAGQRERLLGERLLNIEWRSQDAPVANVVDPGRWLLISAAADADSLTEKLSEVLQSDEADVSTMAWPADADHASNLESLQETLTAKPFKGVVVVTGAAEGSAASASLATAQRGVAQVEQLVHIVRGLPDVPGQPARLYVLTRGARTVAPGDVANLEQGGIRGFMRAIGMEYPAMRPTQIDLDVQADVAHVAAELLSGSEEDETAWRSGEWFTARLNLSQLQPEERRTAVVRPETDGVQLQIRTPGDLSSAELAAYERVAPGPGQIEVSVAASNLNFADVLVAYGRYPSFEGRLPQPGADFAGVVTAVGPGVTDHQIGDRVAGISLTGAWKTFVTCDANLAVKIPDDLPEGSAAAVPSAHATAWYGLHNLARIQAGDKVLIHSATGGVGQAAIAIARAAGAEIYATAGSDDRRNLLRSWGIQHVYDSRSTAFAEEIRRDTDGYGVDVVLNSLPGAAQKAGVELLTFGGRFVEIGKRDIYGDTRMGLFPFRRNLSFYALDLALLTLTNPDVTRGMLETIFGQIAEGVLPVPDTTHYPLRDAATAIRVMGAAGHTGKLVLDIPHTGEFEAVLSPEHAPVYRADGSYIVTGGLSGLGLFLADKLAAGGCGRIVLNARSEPNGHTRQAIEAVRAKGAEVEVVLGDIAAADTATRLVAAAESTGKPLRGVLHGAAVVEDATLPNITDELIQRDWAPKVYGAWYLHEATASADLDWFCSFSSAAAMVGSPGQAAYAAANSWLDAFTQWRRAQGLPATAIAWGAWAKIGAGQGMAADEAMAIAPEDGAYAFDAIIRHDRAYSGYAPVAGADWLVAFAQTSKFAESFASIGRGSAGSSEFLAEFHALPEEERPARLRRLITDAMSMILRRSVDPDRPLAEYGLDSLGALELRTRIEAETGVRIGSSDITNVRALAERLGEAISTAIST</sequence>
<proteinExistence type="predicted"/>
<dbReference type="PROSITE" id="PS50075">
    <property type="entry name" value="CARRIER"/>
    <property type="match status" value="1"/>
</dbReference>
<evidence type="ECO:0000256" key="1">
    <source>
        <dbReference type="ARBA" id="ARBA00022450"/>
    </source>
</evidence>
<dbReference type="CDD" id="cd00833">
    <property type="entry name" value="PKS"/>
    <property type="match status" value="1"/>
</dbReference>
<name>A0AA94UE56_9MYCO</name>
<dbReference type="InterPro" id="IPR014043">
    <property type="entry name" value="Acyl_transferase_dom"/>
</dbReference>
<comment type="caution">
    <text evidence="10">The sequence shown here is derived from an EMBL/GenBank/DDBJ whole genome shotgun (WGS) entry which is preliminary data.</text>
</comment>
<keyword evidence="11" id="KW-1185">Reference proteome</keyword>
<dbReference type="InterPro" id="IPR036736">
    <property type="entry name" value="ACP-like_sf"/>
</dbReference>
<dbReference type="InterPro" id="IPR014031">
    <property type="entry name" value="Ketoacyl_synth_C"/>
</dbReference>
<dbReference type="InterPro" id="IPR049900">
    <property type="entry name" value="PKS_mFAS_DH"/>
</dbReference>
<feature type="region of interest" description="C-terminal hotdog fold" evidence="6">
    <location>
        <begin position="1034"/>
        <end position="1180"/>
    </location>
</feature>
<dbReference type="Gene3D" id="3.30.70.250">
    <property type="entry name" value="Malonyl-CoA ACP transacylase, ACP-binding"/>
    <property type="match status" value="1"/>
</dbReference>
<dbReference type="InterPro" id="IPR050091">
    <property type="entry name" value="PKS_NRPS_Biosynth_Enz"/>
</dbReference>
<dbReference type="GO" id="GO:0071770">
    <property type="term" value="P:DIM/DIP cell wall layer assembly"/>
    <property type="evidence" value="ECO:0007669"/>
    <property type="project" value="TreeGrafter"/>
</dbReference>